<feature type="transmembrane region" description="Helical" evidence="1">
    <location>
        <begin position="102"/>
        <end position="135"/>
    </location>
</feature>
<dbReference type="InterPro" id="IPR009936">
    <property type="entry name" value="DUF1468"/>
</dbReference>
<feature type="transmembrane region" description="Helical" evidence="1">
    <location>
        <begin position="61"/>
        <end position="81"/>
    </location>
</feature>
<sequence>MSAIDPDQVHDVEAEKPLVSLRAADIAVALLFLATSAIVIVDSVRLGFAWLPNEGPAPGYFPFYIAVTMGIASLINLARALPQPEGEEAKPMTSVPGFLRMCAIFAPAVAFVFAISWIGIYVSSAIYIAAFMLVVGKFPLWKALAVALGVAGISFAMFEIWFLVPLPKGPLEAAFGF</sequence>
<keyword evidence="1" id="KW-1133">Transmembrane helix</keyword>
<proteinExistence type="predicted"/>
<keyword evidence="1" id="KW-0472">Membrane</keyword>
<gene>
    <name evidence="3" type="ORF">GCM10008171_30130</name>
</gene>
<evidence type="ECO:0000256" key="1">
    <source>
        <dbReference type="SAM" id="Phobius"/>
    </source>
</evidence>
<name>A0A9W6JKI8_9HYPH</name>
<feature type="domain" description="DUF1468" evidence="2">
    <location>
        <begin position="27"/>
        <end position="167"/>
    </location>
</feature>
<organism evidence="3 4">
    <name type="scientific">Methylopila jiangsuensis</name>
    <dbReference type="NCBI Taxonomy" id="586230"/>
    <lineage>
        <taxon>Bacteria</taxon>
        <taxon>Pseudomonadati</taxon>
        <taxon>Pseudomonadota</taxon>
        <taxon>Alphaproteobacteria</taxon>
        <taxon>Hyphomicrobiales</taxon>
        <taxon>Methylopilaceae</taxon>
        <taxon>Methylopila</taxon>
    </lineage>
</organism>
<dbReference type="RefSeq" id="WP_271205597.1">
    <property type="nucleotide sequence ID" value="NZ_BSFK01000016.1"/>
</dbReference>
<comment type="caution">
    <text evidence="3">The sequence shown here is derived from an EMBL/GenBank/DDBJ whole genome shotgun (WGS) entry which is preliminary data.</text>
</comment>
<dbReference type="AlphaFoldDB" id="A0A9W6JKI8"/>
<dbReference type="Pfam" id="PF07331">
    <property type="entry name" value="TctB"/>
    <property type="match status" value="1"/>
</dbReference>
<keyword evidence="4" id="KW-1185">Reference proteome</keyword>
<evidence type="ECO:0000313" key="4">
    <source>
        <dbReference type="Proteomes" id="UP001143364"/>
    </source>
</evidence>
<accession>A0A9W6JKI8</accession>
<feature type="transmembrane region" description="Helical" evidence="1">
    <location>
        <begin position="141"/>
        <end position="164"/>
    </location>
</feature>
<feature type="transmembrane region" description="Helical" evidence="1">
    <location>
        <begin position="21"/>
        <end position="41"/>
    </location>
</feature>
<evidence type="ECO:0000259" key="2">
    <source>
        <dbReference type="Pfam" id="PF07331"/>
    </source>
</evidence>
<reference evidence="3" key="2">
    <citation type="submission" date="2023-01" db="EMBL/GenBank/DDBJ databases">
        <authorList>
            <person name="Sun Q."/>
            <person name="Evtushenko L."/>
        </authorList>
    </citation>
    <scope>NUCLEOTIDE SEQUENCE</scope>
    <source>
        <strain evidence="3">VKM B-2555</strain>
    </source>
</reference>
<reference evidence="3" key="1">
    <citation type="journal article" date="2014" name="Int. J. Syst. Evol. Microbiol.">
        <title>Complete genome sequence of Corynebacterium casei LMG S-19264T (=DSM 44701T), isolated from a smear-ripened cheese.</title>
        <authorList>
            <consortium name="US DOE Joint Genome Institute (JGI-PGF)"/>
            <person name="Walter F."/>
            <person name="Albersmeier A."/>
            <person name="Kalinowski J."/>
            <person name="Ruckert C."/>
        </authorList>
    </citation>
    <scope>NUCLEOTIDE SEQUENCE</scope>
    <source>
        <strain evidence="3">VKM B-2555</strain>
    </source>
</reference>
<evidence type="ECO:0000313" key="3">
    <source>
        <dbReference type="EMBL" id="GLK77759.1"/>
    </source>
</evidence>
<dbReference type="Proteomes" id="UP001143364">
    <property type="component" value="Unassembled WGS sequence"/>
</dbReference>
<protein>
    <submittedName>
        <fullName evidence="3">Tricarboxylate transporter</fullName>
    </submittedName>
</protein>
<dbReference type="EMBL" id="BSFK01000016">
    <property type="protein sequence ID" value="GLK77759.1"/>
    <property type="molecule type" value="Genomic_DNA"/>
</dbReference>
<keyword evidence="1" id="KW-0812">Transmembrane</keyword>